<protein>
    <submittedName>
        <fullName evidence="6">NUC189-domain-containing protein</fullName>
    </submittedName>
</protein>
<reference evidence="6 7" key="1">
    <citation type="journal article" date="2016" name="Mol. Biol. Evol.">
        <title>Comparative Genomics of Early-Diverging Mushroom-Forming Fungi Provides Insights into the Origins of Lignocellulose Decay Capabilities.</title>
        <authorList>
            <person name="Nagy L.G."/>
            <person name="Riley R."/>
            <person name="Tritt A."/>
            <person name="Adam C."/>
            <person name="Daum C."/>
            <person name="Floudas D."/>
            <person name="Sun H."/>
            <person name="Yadav J.S."/>
            <person name="Pangilinan J."/>
            <person name="Larsson K.H."/>
            <person name="Matsuura K."/>
            <person name="Barry K."/>
            <person name="Labutti K."/>
            <person name="Kuo R."/>
            <person name="Ohm R.A."/>
            <person name="Bhattacharya S.S."/>
            <person name="Shirouzu T."/>
            <person name="Yoshinaga Y."/>
            <person name="Martin F.M."/>
            <person name="Grigoriev I.V."/>
            <person name="Hibbett D.S."/>
        </authorList>
    </citation>
    <scope>NUCLEOTIDE SEQUENCE [LARGE SCALE GENOMIC DNA]</scope>
    <source>
        <strain evidence="6 7">TUFC12733</strain>
    </source>
</reference>
<dbReference type="Pfam" id="PF04003">
    <property type="entry name" value="Utp12"/>
    <property type="match status" value="1"/>
</dbReference>
<feature type="region of interest" description="Disordered" evidence="4">
    <location>
        <begin position="86"/>
        <end position="111"/>
    </location>
</feature>
<dbReference type="PANTHER" id="PTHR44267">
    <property type="entry name" value="WD REPEAT-CONTAINING PROTEIN 43"/>
    <property type="match status" value="1"/>
</dbReference>
<organism evidence="6 7">
    <name type="scientific">Calocera viscosa (strain TUFC12733)</name>
    <dbReference type="NCBI Taxonomy" id="1330018"/>
    <lineage>
        <taxon>Eukaryota</taxon>
        <taxon>Fungi</taxon>
        <taxon>Dikarya</taxon>
        <taxon>Basidiomycota</taxon>
        <taxon>Agaricomycotina</taxon>
        <taxon>Dacrymycetes</taxon>
        <taxon>Dacrymycetales</taxon>
        <taxon>Dacrymycetaceae</taxon>
        <taxon>Calocera</taxon>
    </lineage>
</organism>
<dbReference type="EMBL" id="KV417268">
    <property type="protein sequence ID" value="KZP00727.1"/>
    <property type="molecule type" value="Genomic_DNA"/>
</dbReference>
<dbReference type="AlphaFoldDB" id="A0A167RAT8"/>
<feature type="compositionally biased region" description="Polar residues" evidence="4">
    <location>
        <begin position="20"/>
        <end position="43"/>
    </location>
</feature>
<feature type="compositionally biased region" description="Acidic residues" evidence="4">
    <location>
        <begin position="302"/>
        <end position="359"/>
    </location>
</feature>
<evidence type="ECO:0000259" key="5">
    <source>
        <dbReference type="Pfam" id="PF04003"/>
    </source>
</evidence>
<feature type="domain" description="Small-subunit processome Utp12" evidence="5">
    <location>
        <begin position="136"/>
        <end position="248"/>
    </location>
</feature>
<dbReference type="OrthoDB" id="30195at2759"/>
<dbReference type="PANTHER" id="PTHR44267:SF1">
    <property type="entry name" value="WD REPEAT-CONTAINING PROTEIN 43"/>
    <property type="match status" value="1"/>
</dbReference>
<proteinExistence type="inferred from homology"/>
<name>A0A167RAT8_CALVF</name>
<dbReference type="GO" id="GO:0005730">
    <property type="term" value="C:nucleolus"/>
    <property type="evidence" value="ECO:0007669"/>
    <property type="project" value="TreeGrafter"/>
</dbReference>
<feature type="compositionally biased region" description="Acidic residues" evidence="4">
    <location>
        <begin position="371"/>
        <end position="382"/>
    </location>
</feature>
<evidence type="ECO:0000256" key="2">
    <source>
        <dbReference type="ARBA" id="ARBA00023242"/>
    </source>
</evidence>
<dbReference type="Proteomes" id="UP000076738">
    <property type="component" value="Unassembled WGS sequence"/>
</dbReference>
<accession>A0A167RAT8</accession>
<feature type="region of interest" description="Disordered" evidence="4">
    <location>
        <begin position="1"/>
        <end position="52"/>
    </location>
</feature>
<evidence type="ECO:0000256" key="3">
    <source>
        <dbReference type="ARBA" id="ARBA00038335"/>
    </source>
</evidence>
<comment type="subcellular location">
    <subcellularLocation>
        <location evidence="1">Nucleus</location>
    </subcellularLocation>
</comment>
<keyword evidence="2" id="KW-0539">Nucleus</keyword>
<evidence type="ECO:0000313" key="7">
    <source>
        <dbReference type="Proteomes" id="UP000076738"/>
    </source>
</evidence>
<keyword evidence="7" id="KW-1185">Reference proteome</keyword>
<evidence type="ECO:0000256" key="1">
    <source>
        <dbReference type="ARBA" id="ARBA00004123"/>
    </source>
</evidence>
<sequence length="382" mass="40834">MSAPAKRRKTSRPSAAHHLSTLTPSHPQSQNPASLLPATTSGPLLSKGKAYSERTTAISSGFSAPTTDDLPDLAQDVDLAQPSLGDLALASHPPPALPTSAQEGAAPNASSKLLPIPSTSLSRILAQSLHSQDLILLESCLQHRSPALVRASVQRLPQSLALPLLDACVERLSKGGRTGGKGGGAAANTERAETLVEWVRAVLLCHTAYLLTVPDVVTRLAGLYSILNARLALHPRLLTLSGRLDLVLGQLEMRDSIPLAPHALPTKGEKGKGKKGKGRKYVEGESEEEDGAGVEVERGEGEEGSVEDVELGASEEEEEDEDEDEEEGEDVLMDDVDEELEGDEDEDEEEEDEDEEDEGEVKANGFLHAEDSEEEEEEEESE</sequence>
<dbReference type="InterPro" id="IPR007148">
    <property type="entry name" value="SSU_processome_Utp12"/>
</dbReference>
<dbReference type="GO" id="GO:0000462">
    <property type="term" value="P:maturation of SSU-rRNA from tricistronic rRNA transcript (SSU-rRNA, 5.8S rRNA, LSU-rRNA)"/>
    <property type="evidence" value="ECO:0007669"/>
    <property type="project" value="TreeGrafter"/>
</dbReference>
<feature type="region of interest" description="Disordered" evidence="4">
    <location>
        <begin position="259"/>
        <end position="382"/>
    </location>
</feature>
<dbReference type="InterPro" id="IPR052414">
    <property type="entry name" value="U3_snoRNA-assoc_WDR"/>
</dbReference>
<comment type="similarity">
    <text evidence="3">Belongs to the UTP5 family.</text>
</comment>
<feature type="compositionally biased region" description="Basic residues" evidence="4">
    <location>
        <begin position="1"/>
        <end position="11"/>
    </location>
</feature>
<gene>
    <name evidence="6" type="ORF">CALVIDRAFT_209975</name>
</gene>
<evidence type="ECO:0000256" key="4">
    <source>
        <dbReference type="SAM" id="MobiDB-lite"/>
    </source>
</evidence>
<evidence type="ECO:0000313" key="6">
    <source>
        <dbReference type="EMBL" id="KZP00727.1"/>
    </source>
</evidence>
<dbReference type="STRING" id="1330018.A0A167RAT8"/>